<evidence type="ECO:0000313" key="3">
    <source>
        <dbReference type="Proteomes" id="UP000028500"/>
    </source>
</evidence>
<sequence>MNLKFFLLCQRVEIYSTEIYASNIKEAINHMTILLMIIFTHCGFFIFTNYKEVTNS</sequence>
<dbReference type="EMBL" id="CBSY010000042">
    <property type="protein sequence ID" value="CDH18574.1"/>
    <property type="molecule type" value="Genomic_DNA"/>
</dbReference>
<keyword evidence="1" id="KW-1133">Transmembrane helix</keyword>
<accession>A0A077PFV1</accession>
<keyword evidence="1" id="KW-0472">Membrane</keyword>
<comment type="caution">
    <text evidence="2">The sequence shown here is derived from an EMBL/GenBank/DDBJ whole genome shotgun (WGS) entry which is preliminary data.</text>
</comment>
<gene>
    <name evidence="2" type="ORF">XBKQ1_1360003</name>
</gene>
<feature type="transmembrane region" description="Helical" evidence="1">
    <location>
        <begin position="27"/>
        <end position="47"/>
    </location>
</feature>
<keyword evidence="3" id="KW-1185">Reference proteome</keyword>
<dbReference type="AlphaFoldDB" id="A0A077PFV1"/>
<keyword evidence="1" id="KW-0812">Transmembrane</keyword>
<protein>
    <submittedName>
        <fullName evidence="2">Uncharacterized protein</fullName>
    </submittedName>
</protein>
<organism evidence="2 3">
    <name type="scientific">Xenorhabdus bovienii str. kraussei Quebec</name>
    <dbReference type="NCBI Taxonomy" id="1398203"/>
    <lineage>
        <taxon>Bacteria</taxon>
        <taxon>Pseudomonadati</taxon>
        <taxon>Pseudomonadota</taxon>
        <taxon>Gammaproteobacteria</taxon>
        <taxon>Enterobacterales</taxon>
        <taxon>Morganellaceae</taxon>
        <taxon>Xenorhabdus</taxon>
    </lineage>
</organism>
<evidence type="ECO:0000256" key="1">
    <source>
        <dbReference type="SAM" id="Phobius"/>
    </source>
</evidence>
<evidence type="ECO:0000313" key="2">
    <source>
        <dbReference type="EMBL" id="CDH18574.1"/>
    </source>
</evidence>
<dbReference type="Proteomes" id="UP000028500">
    <property type="component" value="Unassembled WGS sequence"/>
</dbReference>
<reference evidence="2" key="1">
    <citation type="submission" date="2013-07" db="EMBL/GenBank/DDBJ databases">
        <title>Sub-species coevolution in mutualistic symbiosis.</title>
        <authorList>
            <person name="Murfin K."/>
            <person name="Klassen J."/>
            <person name="Lee M."/>
            <person name="Forst S."/>
            <person name="Stock P."/>
            <person name="Goodrich-Blair H."/>
        </authorList>
    </citation>
    <scope>NUCLEOTIDE SEQUENCE [LARGE SCALE GENOMIC DNA]</scope>
    <source>
        <strain evidence="2">Kraussei Quebec</strain>
    </source>
</reference>
<proteinExistence type="predicted"/>
<name>A0A077PFV1_XENBV</name>
<dbReference type="HOGENOM" id="CLU_3013295_0_0_6"/>